<dbReference type="Gene3D" id="3.90.1470.20">
    <property type="match status" value="1"/>
</dbReference>
<dbReference type="OrthoDB" id="10014216at2759"/>
<proteinExistence type="predicted"/>
<dbReference type="KEGG" id="pco:PHACADRAFT_192834"/>
<keyword evidence="2" id="KW-1185">Reference proteome</keyword>
<dbReference type="GeneID" id="18910876"/>
<accession>K5X4D7</accession>
<dbReference type="HOGENOM" id="CLU_2764792_0_0_1"/>
<dbReference type="Proteomes" id="UP000008370">
    <property type="component" value="Unassembled WGS sequence"/>
</dbReference>
<organism evidence="1 2">
    <name type="scientific">Phanerochaete carnosa (strain HHB-10118-sp)</name>
    <name type="common">White-rot fungus</name>
    <name type="synonym">Peniophora carnosa</name>
    <dbReference type="NCBI Taxonomy" id="650164"/>
    <lineage>
        <taxon>Eukaryota</taxon>
        <taxon>Fungi</taxon>
        <taxon>Dikarya</taxon>
        <taxon>Basidiomycota</taxon>
        <taxon>Agaricomycotina</taxon>
        <taxon>Agaricomycetes</taxon>
        <taxon>Polyporales</taxon>
        <taxon>Phanerochaetaceae</taxon>
        <taxon>Phanerochaete</taxon>
    </lineage>
</organism>
<dbReference type="AlphaFoldDB" id="K5X4D7"/>
<dbReference type="SUPFAM" id="SSF56784">
    <property type="entry name" value="HAD-like"/>
    <property type="match status" value="1"/>
</dbReference>
<dbReference type="InParanoid" id="K5X4D7"/>
<dbReference type="Gene3D" id="3.40.50.1000">
    <property type="entry name" value="HAD superfamily/HAD-like"/>
    <property type="match status" value="1"/>
</dbReference>
<dbReference type="InterPro" id="IPR023214">
    <property type="entry name" value="HAD_sf"/>
</dbReference>
<sequence length="85" mass="9903">MTDTLGYGLEKRRQGNLEILAGRETFRDEFRRMLQSVSANGHTFEECKEVLKKNIWLDPGFKDFYAYCKEHDIPVVIISRYASGL</sequence>
<dbReference type="EMBL" id="JH930470">
    <property type="protein sequence ID" value="EKM57697.1"/>
    <property type="molecule type" value="Genomic_DNA"/>
</dbReference>
<evidence type="ECO:0000313" key="1">
    <source>
        <dbReference type="EMBL" id="EKM57697.1"/>
    </source>
</evidence>
<reference evidence="1 2" key="1">
    <citation type="journal article" date="2012" name="BMC Genomics">
        <title>Comparative genomics of the white-rot fungi, Phanerochaete carnosa and P. chrysosporium, to elucidate the genetic basis of the distinct wood types they colonize.</title>
        <authorList>
            <person name="Suzuki H."/>
            <person name="MacDonald J."/>
            <person name="Syed K."/>
            <person name="Salamov A."/>
            <person name="Hori C."/>
            <person name="Aerts A."/>
            <person name="Henrissat B."/>
            <person name="Wiebenga A."/>
            <person name="vanKuyk P.A."/>
            <person name="Barry K."/>
            <person name="Lindquist E."/>
            <person name="LaButti K."/>
            <person name="Lapidus A."/>
            <person name="Lucas S."/>
            <person name="Coutinho P."/>
            <person name="Gong Y."/>
            <person name="Samejima M."/>
            <person name="Mahadevan R."/>
            <person name="Abou-Zaid M."/>
            <person name="de Vries R.P."/>
            <person name="Igarashi K."/>
            <person name="Yadav J.S."/>
            <person name="Grigoriev I.V."/>
            <person name="Master E.R."/>
        </authorList>
    </citation>
    <scope>NUCLEOTIDE SEQUENCE [LARGE SCALE GENOMIC DNA]</scope>
    <source>
        <strain evidence="1 2">HHB-10118-sp</strain>
    </source>
</reference>
<dbReference type="STRING" id="650164.K5X4D7"/>
<dbReference type="RefSeq" id="XP_007393043.1">
    <property type="nucleotide sequence ID" value="XM_007392981.1"/>
</dbReference>
<name>K5X4D7_PHACS</name>
<evidence type="ECO:0000313" key="2">
    <source>
        <dbReference type="Proteomes" id="UP000008370"/>
    </source>
</evidence>
<protein>
    <submittedName>
        <fullName evidence="1">Uncharacterized protein</fullName>
    </submittedName>
</protein>
<gene>
    <name evidence="1" type="ORF">PHACADRAFT_192834</name>
</gene>
<dbReference type="InterPro" id="IPR036412">
    <property type="entry name" value="HAD-like_sf"/>
</dbReference>